<dbReference type="SUPFAM" id="SSF52218">
    <property type="entry name" value="Flavoproteins"/>
    <property type="match status" value="1"/>
</dbReference>
<dbReference type="PANTHER" id="PTHR37297:SF1">
    <property type="entry name" value="PROTEIN NRDI"/>
    <property type="match status" value="1"/>
</dbReference>
<organism evidence="5 6">
    <name type="scientific">Salinicoccus halitifaciens</name>
    <dbReference type="NCBI Taxonomy" id="1073415"/>
    <lineage>
        <taxon>Bacteria</taxon>
        <taxon>Bacillati</taxon>
        <taxon>Bacillota</taxon>
        <taxon>Bacilli</taxon>
        <taxon>Bacillales</taxon>
        <taxon>Staphylococcaceae</taxon>
        <taxon>Salinicoccus</taxon>
    </lineage>
</organism>
<keyword evidence="6" id="KW-1185">Reference proteome</keyword>
<evidence type="ECO:0000256" key="2">
    <source>
        <dbReference type="ARBA" id="ARBA00009942"/>
    </source>
</evidence>
<comment type="caution">
    <text evidence="5">The sequence shown here is derived from an EMBL/GenBank/DDBJ whole genome shotgun (WGS) entry which is preliminary data.</text>
</comment>
<dbReference type="InterPro" id="IPR004465">
    <property type="entry name" value="RNR_NrdI"/>
</dbReference>
<dbReference type="InterPro" id="IPR029039">
    <property type="entry name" value="Flavoprotein-like_sf"/>
</dbReference>
<evidence type="ECO:0000256" key="3">
    <source>
        <dbReference type="HAMAP-Rule" id="MF_00128"/>
    </source>
</evidence>
<dbReference type="PIRSF" id="PIRSF005087">
    <property type="entry name" value="NrdI"/>
    <property type="match status" value="1"/>
</dbReference>
<reference evidence="5 6" key="1">
    <citation type="submission" date="2024-05" db="EMBL/GenBank/DDBJ databases">
        <title>Genomic Encyclopedia of Type Strains, Phase IV (KMG-IV): sequencing the most valuable type-strain genomes for metagenomic binning, comparative biology and taxonomic classification.</title>
        <authorList>
            <person name="Goeker M."/>
        </authorList>
    </citation>
    <scope>NUCLEOTIDE SEQUENCE [LARGE SCALE GENOMIC DNA]</scope>
    <source>
        <strain evidence="5 6">DSM 25286</strain>
    </source>
</reference>
<name>A0ABV2EBH6_9STAP</name>
<evidence type="ECO:0000313" key="5">
    <source>
        <dbReference type="EMBL" id="MET3111784.1"/>
    </source>
</evidence>
<dbReference type="Pfam" id="PF07972">
    <property type="entry name" value="Flavodoxin_NdrI"/>
    <property type="match status" value="1"/>
</dbReference>
<protein>
    <recommendedName>
        <fullName evidence="3">Protein NrdI</fullName>
    </recommendedName>
</protein>
<evidence type="ECO:0000313" key="6">
    <source>
        <dbReference type="Proteomes" id="UP001549019"/>
    </source>
</evidence>
<sequence length="138" mass="15496">MDGVMIAFYSMTGNVRRFIKGSNLEAQYELYEITEANKNDKISEPFVLVTSTYGFGGVPDPVESFLQVNHAGLLAVASSGNRNWGSNFAKAGEHIREQYRVPLLMKFELHGSEKDRESFKEKVGSFNESIGREEVQSH</sequence>
<comment type="function">
    <text evidence="1 3">Probably involved in ribonucleotide reductase function.</text>
</comment>
<dbReference type="Proteomes" id="UP001549019">
    <property type="component" value="Unassembled WGS sequence"/>
</dbReference>
<dbReference type="InterPro" id="IPR020852">
    <property type="entry name" value="RNR_Ib_NrdI_bac"/>
</dbReference>
<dbReference type="PANTHER" id="PTHR37297">
    <property type="entry name" value="PROTEIN NRDI"/>
    <property type="match status" value="1"/>
</dbReference>
<proteinExistence type="inferred from homology"/>
<gene>
    <name evidence="3" type="primary">nrdI</name>
    <name evidence="5" type="ORF">ABHD89_002200</name>
</gene>
<dbReference type="NCBIfam" id="TIGR00333">
    <property type="entry name" value="nrdI"/>
    <property type="match status" value="1"/>
</dbReference>
<dbReference type="HAMAP" id="MF_00128">
    <property type="entry name" value="NrdI"/>
    <property type="match status" value="1"/>
</dbReference>
<evidence type="ECO:0000256" key="4">
    <source>
        <dbReference type="SAM" id="MobiDB-lite"/>
    </source>
</evidence>
<dbReference type="Gene3D" id="3.40.50.360">
    <property type="match status" value="1"/>
</dbReference>
<evidence type="ECO:0000256" key="1">
    <source>
        <dbReference type="ARBA" id="ARBA00003999"/>
    </source>
</evidence>
<comment type="similarity">
    <text evidence="2 3">Belongs to the NrdI family.</text>
</comment>
<feature type="region of interest" description="Disordered" evidence="4">
    <location>
        <begin position="118"/>
        <end position="138"/>
    </location>
</feature>
<dbReference type="EMBL" id="JBDZDV010000006">
    <property type="protein sequence ID" value="MET3111784.1"/>
    <property type="molecule type" value="Genomic_DNA"/>
</dbReference>
<accession>A0ABV2EBH6</accession>